<proteinExistence type="predicted"/>
<dbReference type="EMBL" id="GBXM01105956">
    <property type="protein sequence ID" value="JAH02621.1"/>
    <property type="molecule type" value="Transcribed_RNA"/>
</dbReference>
<organism evidence="1">
    <name type="scientific">Anguilla anguilla</name>
    <name type="common">European freshwater eel</name>
    <name type="synonym">Muraena anguilla</name>
    <dbReference type="NCBI Taxonomy" id="7936"/>
    <lineage>
        <taxon>Eukaryota</taxon>
        <taxon>Metazoa</taxon>
        <taxon>Chordata</taxon>
        <taxon>Craniata</taxon>
        <taxon>Vertebrata</taxon>
        <taxon>Euteleostomi</taxon>
        <taxon>Actinopterygii</taxon>
        <taxon>Neopterygii</taxon>
        <taxon>Teleostei</taxon>
        <taxon>Anguilliformes</taxon>
        <taxon>Anguillidae</taxon>
        <taxon>Anguilla</taxon>
    </lineage>
</organism>
<name>A0A0E9PD87_ANGAN</name>
<dbReference type="AlphaFoldDB" id="A0A0E9PD87"/>
<sequence>MFKIAFSCLTSNNGMTYLVDSHNKPKITDQSPFCNYSNHCAAEIALVDIIIDYIGFSALSPTPAN</sequence>
<evidence type="ECO:0000313" key="1">
    <source>
        <dbReference type="EMBL" id="JAH02621.1"/>
    </source>
</evidence>
<reference evidence="1" key="2">
    <citation type="journal article" date="2015" name="Fish Shellfish Immunol.">
        <title>Early steps in the European eel (Anguilla anguilla)-Vibrio vulnificus interaction in the gills: Role of the RtxA13 toxin.</title>
        <authorList>
            <person name="Callol A."/>
            <person name="Pajuelo D."/>
            <person name="Ebbesson L."/>
            <person name="Teles M."/>
            <person name="MacKenzie S."/>
            <person name="Amaro C."/>
        </authorList>
    </citation>
    <scope>NUCLEOTIDE SEQUENCE</scope>
</reference>
<accession>A0A0E9PD87</accession>
<protein>
    <submittedName>
        <fullName evidence="1">Uncharacterized protein</fullName>
    </submittedName>
</protein>
<reference evidence="1" key="1">
    <citation type="submission" date="2014-11" db="EMBL/GenBank/DDBJ databases">
        <authorList>
            <person name="Amaro Gonzalez C."/>
        </authorList>
    </citation>
    <scope>NUCLEOTIDE SEQUENCE</scope>
</reference>